<dbReference type="SMART" id="SM00354">
    <property type="entry name" value="HTH_LACI"/>
    <property type="match status" value="1"/>
</dbReference>
<dbReference type="InterPro" id="IPR028082">
    <property type="entry name" value="Peripla_BP_I"/>
</dbReference>
<dbReference type="KEGG" id="tsu:Tresu_2494"/>
<dbReference type="eggNOG" id="COG1609">
    <property type="taxonomic scope" value="Bacteria"/>
</dbReference>
<dbReference type="SUPFAM" id="SSF47413">
    <property type="entry name" value="lambda repressor-like DNA-binding domains"/>
    <property type="match status" value="1"/>
</dbReference>
<dbReference type="GO" id="GO:0000976">
    <property type="term" value="F:transcription cis-regulatory region binding"/>
    <property type="evidence" value="ECO:0007669"/>
    <property type="project" value="TreeGrafter"/>
</dbReference>
<keyword evidence="1" id="KW-0805">Transcription regulation</keyword>
<dbReference type="HOGENOM" id="CLU_037628_6_1_12"/>
<dbReference type="InterPro" id="IPR000843">
    <property type="entry name" value="HTH_LacI"/>
</dbReference>
<keyword evidence="2" id="KW-0238">DNA-binding</keyword>
<reference evidence="5 6" key="1">
    <citation type="journal article" date="2011" name="Stand. Genomic Sci.">
        <title>Complete genome sequence of Treponema succinifaciens type strain (6091).</title>
        <authorList>
            <person name="Han C."/>
            <person name="Gronow S."/>
            <person name="Teshima H."/>
            <person name="Lapidus A."/>
            <person name="Nolan M."/>
            <person name="Lucas S."/>
            <person name="Hammon N."/>
            <person name="Deshpande S."/>
            <person name="Cheng J.F."/>
            <person name="Zeytun A."/>
            <person name="Tapia R."/>
            <person name="Goodwin L."/>
            <person name="Pitluck S."/>
            <person name="Liolios K."/>
            <person name="Pagani I."/>
            <person name="Ivanova N."/>
            <person name="Mavromatis K."/>
            <person name="Mikhailova N."/>
            <person name="Huntemann M."/>
            <person name="Pati A."/>
            <person name="Chen A."/>
            <person name="Palaniappan K."/>
            <person name="Land M."/>
            <person name="Hauser L."/>
            <person name="Brambilla E.M."/>
            <person name="Rohde M."/>
            <person name="Goker M."/>
            <person name="Woyke T."/>
            <person name="Bristow J."/>
            <person name="Eisen J.A."/>
            <person name="Markowitz V."/>
            <person name="Hugenholtz P."/>
            <person name="Kyrpides N.C."/>
            <person name="Klenk H.P."/>
            <person name="Detter J.C."/>
        </authorList>
    </citation>
    <scope>NUCLEOTIDE SEQUENCE [LARGE SCALE GENOMIC DNA]</scope>
    <source>
        <strain evidence="6">ATCC 33096 / DSM 2489 / 6091</strain>
    </source>
</reference>
<dbReference type="InterPro" id="IPR046335">
    <property type="entry name" value="LacI/GalR-like_sensor"/>
</dbReference>
<keyword evidence="3" id="KW-0804">Transcription</keyword>
<reference evidence="6" key="2">
    <citation type="submission" date="2011-04" db="EMBL/GenBank/DDBJ databases">
        <title>The complete genome of chromosome of Treponema succinifaciens DSM 2489.</title>
        <authorList>
            <person name="Lucas S."/>
            <person name="Copeland A."/>
            <person name="Lapidus A."/>
            <person name="Bruce D."/>
            <person name="Goodwin L."/>
            <person name="Pitluck S."/>
            <person name="Peters L."/>
            <person name="Kyrpides N."/>
            <person name="Mavromatis K."/>
            <person name="Ivanova N."/>
            <person name="Ovchinnikova G."/>
            <person name="Teshima H."/>
            <person name="Detter J.C."/>
            <person name="Tapia R."/>
            <person name="Han C."/>
            <person name="Land M."/>
            <person name="Hauser L."/>
            <person name="Markowitz V."/>
            <person name="Cheng J.-F."/>
            <person name="Hugenholtz P."/>
            <person name="Woyke T."/>
            <person name="Wu D."/>
            <person name="Gronow S."/>
            <person name="Wellnitz S."/>
            <person name="Brambilla E."/>
            <person name="Klenk H.-P."/>
            <person name="Eisen J.A."/>
        </authorList>
    </citation>
    <scope>NUCLEOTIDE SEQUENCE [LARGE SCALE GENOMIC DNA]</scope>
    <source>
        <strain evidence="6">ATCC 33096 / DSM 2489 / 6091</strain>
    </source>
</reference>
<accession>F2NWN7</accession>
<dbReference type="AlphaFoldDB" id="F2NWN7"/>
<keyword evidence="6" id="KW-1185">Reference proteome</keyword>
<evidence type="ECO:0000256" key="2">
    <source>
        <dbReference type="ARBA" id="ARBA00023125"/>
    </source>
</evidence>
<evidence type="ECO:0000256" key="1">
    <source>
        <dbReference type="ARBA" id="ARBA00023015"/>
    </source>
</evidence>
<name>F2NWN7_TRES6</name>
<dbReference type="Proteomes" id="UP000006852">
    <property type="component" value="Chromosome"/>
</dbReference>
<protein>
    <submittedName>
        <fullName evidence="5">Transcriptional regulator, LacI family</fullName>
    </submittedName>
</protein>
<feature type="domain" description="HTH lacI-type" evidence="4">
    <location>
        <begin position="1"/>
        <end position="55"/>
    </location>
</feature>
<dbReference type="Pfam" id="PF00356">
    <property type="entry name" value="LacI"/>
    <property type="match status" value="1"/>
</dbReference>
<dbReference type="CDD" id="cd01392">
    <property type="entry name" value="HTH_LacI"/>
    <property type="match status" value="1"/>
</dbReference>
<dbReference type="PROSITE" id="PS50932">
    <property type="entry name" value="HTH_LACI_2"/>
    <property type="match status" value="1"/>
</dbReference>
<organism evidence="5 6">
    <name type="scientific">Treponema succinifaciens (strain ATCC 33096 / DSM 2489 / 6091)</name>
    <dbReference type="NCBI Taxonomy" id="869209"/>
    <lineage>
        <taxon>Bacteria</taxon>
        <taxon>Pseudomonadati</taxon>
        <taxon>Spirochaetota</taxon>
        <taxon>Spirochaetia</taxon>
        <taxon>Spirochaetales</taxon>
        <taxon>Treponemataceae</taxon>
        <taxon>Treponema</taxon>
    </lineage>
</organism>
<dbReference type="InterPro" id="IPR010982">
    <property type="entry name" value="Lambda_DNA-bd_dom_sf"/>
</dbReference>
<dbReference type="CDD" id="cd06267">
    <property type="entry name" value="PBP1_LacI_sugar_binding-like"/>
    <property type="match status" value="1"/>
</dbReference>
<evidence type="ECO:0000313" key="5">
    <source>
        <dbReference type="EMBL" id="AEB15356.1"/>
    </source>
</evidence>
<evidence type="ECO:0000259" key="4">
    <source>
        <dbReference type="PROSITE" id="PS50932"/>
    </source>
</evidence>
<dbReference type="RefSeq" id="WP_013702607.1">
    <property type="nucleotide sequence ID" value="NC_015385.1"/>
</dbReference>
<dbReference type="STRING" id="869209.Tresu_2494"/>
<dbReference type="Pfam" id="PF13377">
    <property type="entry name" value="Peripla_BP_3"/>
    <property type="match status" value="1"/>
</dbReference>
<dbReference type="GeneID" id="302999606"/>
<evidence type="ECO:0000256" key="3">
    <source>
        <dbReference type="ARBA" id="ARBA00023163"/>
    </source>
</evidence>
<dbReference type="EMBL" id="CP002631">
    <property type="protein sequence ID" value="AEB15356.1"/>
    <property type="molecule type" value="Genomic_DNA"/>
</dbReference>
<dbReference type="Gene3D" id="3.40.50.2300">
    <property type="match status" value="2"/>
</dbReference>
<sequence>MTIKDIARECGCAVGTVSRVLNNQAYVSDEMRKKVLEVVAKHDFVLNKNAKELKSRGSKTIVIIVKGTNNMLFYNILELMQKRIEKLPYNASVVILDEYDNEIVGEYSNEAQCALNIYYEKKPLGFVFLGGNPERFSEDFKKIKVPCILITTKPKKEGFENLSSVSTDEFQASLYVARYFVKHGHTKIGVIGGDFESSETSKNRYDGFIEGLELAGLDFDFEKSYVTTRYSFEGGASAAEELIKKFPDLTAIFCMSDVMAIGACRKFKQLGYSIPEDISIIGFDGLSIADFYCPRITTIKQSNEDLAIQGLKTFIDCVEKKTPAVHKIIPFEFVEGETVKSIVNK</sequence>
<evidence type="ECO:0000313" key="6">
    <source>
        <dbReference type="Proteomes" id="UP000006852"/>
    </source>
</evidence>
<proteinExistence type="predicted"/>
<dbReference type="GO" id="GO:0003700">
    <property type="term" value="F:DNA-binding transcription factor activity"/>
    <property type="evidence" value="ECO:0007669"/>
    <property type="project" value="TreeGrafter"/>
</dbReference>
<gene>
    <name evidence="5" type="ordered locus">Tresu_2494</name>
</gene>
<dbReference type="OrthoDB" id="367059at2"/>
<dbReference type="SUPFAM" id="SSF53822">
    <property type="entry name" value="Periplasmic binding protein-like I"/>
    <property type="match status" value="1"/>
</dbReference>
<dbReference type="PANTHER" id="PTHR30146:SF109">
    <property type="entry name" value="HTH-TYPE TRANSCRIPTIONAL REGULATOR GALS"/>
    <property type="match status" value="1"/>
</dbReference>
<dbReference type="Gene3D" id="1.10.260.40">
    <property type="entry name" value="lambda repressor-like DNA-binding domains"/>
    <property type="match status" value="1"/>
</dbReference>
<dbReference type="PANTHER" id="PTHR30146">
    <property type="entry name" value="LACI-RELATED TRANSCRIPTIONAL REPRESSOR"/>
    <property type="match status" value="1"/>
</dbReference>